<proteinExistence type="predicted"/>
<name>A0A0P0CAF6_9BACT</name>
<dbReference type="KEGG" id="rti:DC20_18635"/>
<sequence>MTSLVSSCGDNEVTRDPEALGHHYFPLELGRYSIFNVTETKYTNNVKQITSYQTRELINEVSTDQTGKDWYRVEVSRRNNANDVWTITGVKMISKTFTDVEVKNNNRTTVEMVFPVVETKEWNPNAFNTDYDKEEEEHNRVKFFYQDVARPFEIGGKSYANTVKVIKSVGDPSVFNYLDVYEVYSKEQGPVYRFSHDRYYCDAGPGTNCQVGSNYIISGLDRIETLTETGKI</sequence>
<dbReference type="AlphaFoldDB" id="A0A0P0CAF6"/>
<dbReference type="EMBL" id="CP012643">
    <property type="protein sequence ID" value="ALJ00623.1"/>
    <property type="molecule type" value="Genomic_DNA"/>
</dbReference>
<evidence type="ECO:0000313" key="2">
    <source>
        <dbReference type="Proteomes" id="UP000061382"/>
    </source>
</evidence>
<organism evidence="1 2">
    <name type="scientific">Rufibacter tibetensis</name>
    <dbReference type="NCBI Taxonomy" id="512763"/>
    <lineage>
        <taxon>Bacteria</taxon>
        <taxon>Pseudomonadati</taxon>
        <taxon>Bacteroidota</taxon>
        <taxon>Cytophagia</taxon>
        <taxon>Cytophagales</taxon>
        <taxon>Hymenobacteraceae</taxon>
        <taxon>Rufibacter</taxon>
    </lineage>
</organism>
<evidence type="ECO:0000313" key="1">
    <source>
        <dbReference type="EMBL" id="ALJ00623.1"/>
    </source>
</evidence>
<keyword evidence="2" id="KW-1185">Reference proteome</keyword>
<dbReference type="PATRIC" id="fig|512763.3.peg.4091"/>
<gene>
    <name evidence="1" type="ORF">DC20_18635</name>
</gene>
<accession>A0A0P0CAF6</accession>
<protein>
    <submittedName>
        <fullName evidence="1">Uncharacterized protein</fullName>
    </submittedName>
</protein>
<dbReference type="Proteomes" id="UP000061382">
    <property type="component" value="Chromosome"/>
</dbReference>
<dbReference type="STRING" id="512763.DC20_18635"/>
<reference evidence="1 2" key="1">
    <citation type="submission" date="2015-08" db="EMBL/GenBank/DDBJ databases">
        <title>Complete genome sequence of Rufibacter tibetensis strain 1351t, a radiation-resistant bacterium from tibet plateau.</title>
        <authorList>
            <person name="Dai J."/>
        </authorList>
    </citation>
    <scope>NUCLEOTIDE SEQUENCE [LARGE SCALE GENOMIC DNA]</scope>
    <source>
        <strain evidence="1 2">1351</strain>
    </source>
</reference>